<protein>
    <submittedName>
        <fullName evidence="3">Alkaline phosphatase D</fullName>
    </submittedName>
</protein>
<keyword evidence="1" id="KW-0812">Transmembrane</keyword>
<evidence type="ECO:0000256" key="1">
    <source>
        <dbReference type="SAM" id="Phobius"/>
    </source>
</evidence>
<evidence type="ECO:0000259" key="2">
    <source>
        <dbReference type="Pfam" id="PF09423"/>
    </source>
</evidence>
<keyword evidence="4" id="KW-1185">Reference proteome</keyword>
<proteinExistence type="predicted"/>
<dbReference type="Pfam" id="PF09423">
    <property type="entry name" value="PhoD"/>
    <property type="match status" value="1"/>
</dbReference>
<dbReference type="RefSeq" id="WP_073064407.1">
    <property type="nucleotide sequence ID" value="NZ_FQUS01000012.1"/>
</dbReference>
<feature type="domain" description="PhoD-like phosphatase metallophosphatase" evidence="2">
    <location>
        <begin position="188"/>
        <end position="431"/>
    </location>
</feature>
<dbReference type="PANTHER" id="PTHR43606">
    <property type="entry name" value="PHOSPHATASE, PUTATIVE (AFU_ORTHOLOGUE AFUA_6G08710)-RELATED"/>
    <property type="match status" value="1"/>
</dbReference>
<dbReference type="InterPro" id="IPR052900">
    <property type="entry name" value="Phospholipid_Metab_Enz"/>
</dbReference>
<dbReference type="SUPFAM" id="SSF56300">
    <property type="entry name" value="Metallo-dependent phosphatases"/>
    <property type="match status" value="1"/>
</dbReference>
<dbReference type="Gene3D" id="3.60.21.70">
    <property type="entry name" value="PhoD-like phosphatase"/>
    <property type="match status" value="1"/>
</dbReference>
<dbReference type="Proteomes" id="UP000184041">
    <property type="component" value="Unassembled WGS sequence"/>
</dbReference>
<evidence type="ECO:0000313" key="3">
    <source>
        <dbReference type="EMBL" id="SHF70677.1"/>
    </source>
</evidence>
<dbReference type="InterPro" id="IPR038607">
    <property type="entry name" value="PhoD-like_sf"/>
</dbReference>
<accession>A0A1M5DUK5</accession>
<evidence type="ECO:0000313" key="4">
    <source>
        <dbReference type="Proteomes" id="UP000184041"/>
    </source>
</evidence>
<dbReference type="InterPro" id="IPR029052">
    <property type="entry name" value="Metallo-depent_PP-like"/>
</dbReference>
<dbReference type="EMBL" id="FQUS01000012">
    <property type="protein sequence ID" value="SHF70677.1"/>
    <property type="molecule type" value="Genomic_DNA"/>
</dbReference>
<keyword evidence="1" id="KW-1133">Transmembrane helix</keyword>
<dbReference type="PANTHER" id="PTHR43606:SF1">
    <property type="entry name" value="PHOD-LIKE PHOSPHATASE METALLOPHOSPHATASE DOMAIN-CONTAINING PROTEIN"/>
    <property type="match status" value="1"/>
</dbReference>
<sequence length="487" mass="56250">MSKNNRRSFLKKIGLGFLSFSIGDYIPLFSWVKSAFPGYRSERIVYFTTGFKISEVSRHSAIIWTRLCDRETPNPIQHKRRPEVFRHPIDFDEEQPVESMDGGVAGAEGYVRARVFNAEEEKVSEWVKVEAADDYTAQIPFDDLRENQAYQVEIEGRPSLPDSATVATGEFTTAPGPDRVRRTCIVTSTCQYFWSFDDRRRGFRSYDSMRRLDPDFFIHTGDYVYYDKPGPLAKTVKEARHKWHAMDSRPSLKELYKRVPIYMVKDDHDLLKNDVFPGSGGYGDLTFEDGLKLWHENAPLQEKPYRTIRWGKDLQVWLVEGREYRSANTREDGPRKTIWGERQVAWFKETMASSDATFKLLFSATPVVGPDRKNKNDNHANSAFDTEGEWLREYLSGQEGAFVVNGDRHWQYVSRDRETGLVEVGSGPVSDCHAQGWDPNDMRPEHMFLRVKGGFLSITVDREEGEPYLSFRHHDVEGSVVNEEIFN</sequence>
<dbReference type="OrthoDB" id="9763616at2"/>
<dbReference type="InterPro" id="IPR018946">
    <property type="entry name" value="PhoD-like_MPP"/>
</dbReference>
<name>A0A1M5DUK5_9BACT</name>
<feature type="transmembrane region" description="Helical" evidence="1">
    <location>
        <begin position="12"/>
        <end position="32"/>
    </location>
</feature>
<reference evidence="3 4" key="1">
    <citation type="submission" date="2016-11" db="EMBL/GenBank/DDBJ databases">
        <authorList>
            <person name="Jaros S."/>
            <person name="Januszkiewicz K."/>
            <person name="Wedrychowicz H."/>
        </authorList>
    </citation>
    <scope>NUCLEOTIDE SEQUENCE [LARGE SCALE GENOMIC DNA]</scope>
    <source>
        <strain evidence="3 4">DSM 21986</strain>
    </source>
</reference>
<gene>
    <name evidence="3" type="ORF">SAMN05443144_11240</name>
</gene>
<organism evidence="3 4">
    <name type="scientific">Fodinibius roseus</name>
    <dbReference type="NCBI Taxonomy" id="1194090"/>
    <lineage>
        <taxon>Bacteria</taxon>
        <taxon>Pseudomonadati</taxon>
        <taxon>Balneolota</taxon>
        <taxon>Balneolia</taxon>
        <taxon>Balneolales</taxon>
        <taxon>Balneolaceae</taxon>
        <taxon>Fodinibius</taxon>
    </lineage>
</organism>
<dbReference type="STRING" id="1194090.SAMN05443144_11240"/>
<dbReference type="AlphaFoldDB" id="A0A1M5DUK5"/>
<keyword evidence="1" id="KW-0472">Membrane</keyword>